<feature type="transmembrane region" description="Helical" evidence="10">
    <location>
        <begin position="15"/>
        <end position="32"/>
    </location>
</feature>
<dbReference type="Proteomes" id="UP000199197">
    <property type="component" value="Unassembled WGS sequence"/>
</dbReference>
<dbReference type="InterPro" id="IPR005467">
    <property type="entry name" value="His_kinase_dom"/>
</dbReference>
<dbReference type="AlphaFoldDB" id="A0A0P1MYK8"/>
<dbReference type="PROSITE" id="PS50109">
    <property type="entry name" value="HIS_KIN"/>
    <property type="match status" value="1"/>
</dbReference>
<reference evidence="15" key="1">
    <citation type="submission" date="2015-11" db="EMBL/GenBank/DDBJ databases">
        <authorList>
            <person name="Varghese N."/>
        </authorList>
    </citation>
    <scope>NUCLEOTIDE SEQUENCE [LARGE SCALE GENOMIC DNA]</scope>
    <source>
        <strain evidence="15">JGI-23</strain>
    </source>
</reference>
<feature type="domain" description="Histidine kinase" evidence="11">
    <location>
        <begin position="718"/>
        <end position="936"/>
    </location>
</feature>
<evidence type="ECO:0000256" key="5">
    <source>
        <dbReference type="ARBA" id="ARBA00022741"/>
    </source>
</evidence>
<comment type="catalytic activity">
    <reaction evidence="1">
        <text>ATP + protein L-histidine = ADP + protein N-phospho-L-histidine.</text>
        <dbReference type="EC" id="2.7.13.3"/>
    </reaction>
</comment>
<evidence type="ECO:0000256" key="2">
    <source>
        <dbReference type="ARBA" id="ARBA00012438"/>
    </source>
</evidence>
<proteinExistence type="predicted"/>
<keyword evidence="6" id="KW-0418">Kinase</keyword>
<dbReference type="PANTHER" id="PTHR43065:SF46">
    <property type="entry name" value="C4-DICARBOXYLATE TRANSPORT SENSOR PROTEIN DCTB"/>
    <property type="match status" value="1"/>
</dbReference>
<dbReference type="SUPFAM" id="SSF55874">
    <property type="entry name" value="ATPase domain of HSP90 chaperone/DNA topoisomerase II/histidine kinase"/>
    <property type="match status" value="1"/>
</dbReference>
<feature type="transmembrane region" description="Helical" evidence="10">
    <location>
        <begin position="258"/>
        <end position="285"/>
    </location>
</feature>
<feature type="transmembrane region" description="Helical" evidence="10">
    <location>
        <begin position="115"/>
        <end position="132"/>
    </location>
</feature>
<dbReference type="OrthoDB" id="9815750at2"/>
<dbReference type="InterPro" id="IPR036890">
    <property type="entry name" value="HATPase_C_sf"/>
</dbReference>
<evidence type="ECO:0000256" key="4">
    <source>
        <dbReference type="ARBA" id="ARBA00022679"/>
    </source>
</evidence>
<evidence type="ECO:0000259" key="12">
    <source>
        <dbReference type="PROSITE" id="PS50110"/>
    </source>
</evidence>
<evidence type="ECO:0000256" key="6">
    <source>
        <dbReference type="ARBA" id="ARBA00022777"/>
    </source>
</evidence>
<dbReference type="PROSITE" id="PS50112">
    <property type="entry name" value="PAS"/>
    <property type="match status" value="1"/>
</dbReference>
<keyword evidence="10" id="KW-0472">Membrane</keyword>
<dbReference type="SUPFAM" id="SSF47384">
    <property type="entry name" value="Homodimeric domain of signal transducing histidine kinase"/>
    <property type="match status" value="1"/>
</dbReference>
<evidence type="ECO:0000313" key="14">
    <source>
        <dbReference type="EMBL" id="CUT01260.1"/>
    </source>
</evidence>
<evidence type="ECO:0000313" key="15">
    <source>
        <dbReference type="Proteomes" id="UP000199197"/>
    </source>
</evidence>
<dbReference type="InterPro" id="IPR003594">
    <property type="entry name" value="HATPase_dom"/>
</dbReference>
<feature type="transmembrane region" description="Helical" evidence="10">
    <location>
        <begin position="212"/>
        <end position="237"/>
    </location>
</feature>
<evidence type="ECO:0000256" key="1">
    <source>
        <dbReference type="ARBA" id="ARBA00000085"/>
    </source>
</evidence>
<dbReference type="InterPro" id="IPR003661">
    <property type="entry name" value="HisK_dim/P_dom"/>
</dbReference>
<dbReference type="PRINTS" id="PR00344">
    <property type="entry name" value="BCTRLSENSOR"/>
</dbReference>
<dbReference type="CDD" id="cd00082">
    <property type="entry name" value="HisKA"/>
    <property type="match status" value="1"/>
</dbReference>
<keyword evidence="10" id="KW-1133">Transmembrane helix</keyword>
<keyword evidence="8" id="KW-0902">Two-component regulatory system</keyword>
<dbReference type="Gene3D" id="3.30.450.20">
    <property type="entry name" value="PAS domain"/>
    <property type="match status" value="1"/>
</dbReference>
<dbReference type="InterPro" id="IPR011006">
    <property type="entry name" value="CheY-like_superfamily"/>
</dbReference>
<keyword evidence="7" id="KW-0067">ATP-binding</keyword>
<gene>
    <name evidence="14" type="ORF">JGI23_01001</name>
</gene>
<dbReference type="GO" id="GO:0000155">
    <property type="term" value="F:phosphorelay sensor kinase activity"/>
    <property type="evidence" value="ECO:0007669"/>
    <property type="project" value="InterPro"/>
</dbReference>
<dbReference type="SMART" id="SM00388">
    <property type="entry name" value="HisKA"/>
    <property type="match status" value="1"/>
</dbReference>
<accession>A0A0P1MYK8</accession>
<evidence type="ECO:0000256" key="10">
    <source>
        <dbReference type="SAM" id="Phobius"/>
    </source>
</evidence>
<feature type="transmembrane region" description="Helical" evidence="10">
    <location>
        <begin position="138"/>
        <end position="161"/>
    </location>
</feature>
<sequence length="1068" mass="121652">MESHLLGLVSEALEFLYVLLPVISLTVLAYRLTSETGKRTGSSLLFFSTVFYLIATYESFYITANFGIITSTELIILQFIYLLAGFLLISGIFSLHNFFARITEIGSLKSTLKKAFPILLVYLLSLVPYFLMQSYEKIIYLFTDLFYVLIQAQFFVAYFVFGDIMLTNKIVCEKAPKRSKQIKLVSLYYLIEAFVWLWGLKLGISANILNKIYLGFEIAGTFVAGFLTFNILHVLISHSPLILDKFGSKYLAIAKAGLIRRFTVMAVFAGIAVILTGTFSAGVFFQIQERVFFDKVKKDAEIIKVFARESEREIENLSMRVKLLTKNDFRSEKIRDTLKSLIERYGELVSNVFFFDEKGNVFYSHPKAVEIWIPYKNFSPDNSSASLFLRDESGHYHLYIFYPRYEANKIFSGGVGIEINFDSIRENLKKTLESPANIYFIDLSRNIISADSEKELGKNFLQYLSSVVDQPESIRSILEGVEKAESPESFSSRVYKNSRRTILALSLTPVNFNGDGFLICDYHFLEDFSLLEVLPKSAFVWLILSLLGIVISVVTVLYLNFKFSEHLEYEIEKRTIELLKSEEKYRSIVENPFFGAYLMDASGFKFVNDKFCEIFGYTKDEILNLKNYSVLIHPDDRERLNQQLRRRLKGEFEINKWSAKGLRKDGQVIFIEGYTKRVEYEGKPAAQGMIIDVTEEVKRREALQQSQKLEALGTLASGIAHDFNNILQIIIGAGQLLGMKVKNPEYEKWINTITSTALRGAELARRLLTFARKKPTGEVKPINLHHLIEESVRVFRETFPRNIEISCEFGADNFTILGEEAQVQQIIFNLAVNAKDAMPDGGKLIFKMENRFGNGFDAKPGVEYIVMHVIDTGIGMTEEVKRRLFEPFFTTKPVGKGTGLGLSTVYGIVKSYDGFIKVYSEVGKGTKFSIYLPVYKEETKVETDLKVEVKKTGTLLLIDDEEEIRFAGKELLETEGFKVYTAGDGFEGVNIYKEHKDEIDLVILDLNMPKMSGKETLAQLLLINPNVKVIIATGYITESEREEIKGVAGFIEKPFDIVKLLKMINELI</sequence>
<dbReference type="CDD" id="cd00156">
    <property type="entry name" value="REC"/>
    <property type="match status" value="1"/>
</dbReference>
<dbReference type="PANTHER" id="PTHR43065">
    <property type="entry name" value="SENSOR HISTIDINE KINASE"/>
    <property type="match status" value="1"/>
</dbReference>
<dbReference type="Pfam" id="PF00512">
    <property type="entry name" value="HisKA"/>
    <property type="match status" value="1"/>
</dbReference>
<dbReference type="EC" id="2.7.13.3" evidence="2"/>
<dbReference type="NCBIfam" id="TIGR00229">
    <property type="entry name" value="sensory_box"/>
    <property type="match status" value="1"/>
</dbReference>
<organism evidence="14 15">
    <name type="scientific">Candidatus Chryseopegocella kryptomonas</name>
    <dbReference type="NCBI Taxonomy" id="1633643"/>
    <lineage>
        <taxon>Bacteria</taxon>
        <taxon>Pseudomonadati</taxon>
        <taxon>Candidatus Kryptoniota</taxon>
        <taxon>Candidatus Chryseopegocella</taxon>
    </lineage>
</organism>
<evidence type="ECO:0000256" key="9">
    <source>
        <dbReference type="PROSITE-ProRule" id="PRU00169"/>
    </source>
</evidence>
<dbReference type="SMART" id="SM00091">
    <property type="entry name" value="PAS"/>
    <property type="match status" value="1"/>
</dbReference>
<feature type="domain" description="Response regulatory" evidence="12">
    <location>
        <begin position="954"/>
        <end position="1068"/>
    </location>
</feature>
<keyword evidence="3 9" id="KW-0597">Phosphoprotein</keyword>
<feature type="modified residue" description="4-aspartylphosphate" evidence="9">
    <location>
        <position position="1005"/>
    </location>
</feature>
<dbReference type="PROSITE" id="PS50110">
    <property type="entry name" value="RESPONSE_REGULATORY"/>
    <property type="match status" value="1"/>
</dbReference>
<keyword evidence="4" id="KW-0808">Transferase</keyword>
<dbReference type="InterPro" id="IPR001789">
    <property type="entry name" value="Sig_transdc_resp-reg_receiver"/>
</dbReference>
<dbReference type="Gene3D" id="3.40.50.2300">
    <property type="match status" value="1"/>
</dbReference>
<dbReference type="Pfam" id="PF00072">
    <property type="entry name" value="Response_reg"/>
    <property type="match status" value="1"/>
</dbReference>
<dbReference type="InterPro" id="IPR036097">
    <property type="entry name" value="HisK_dim/P_sf"/>
</dbReference>
<dbReference type="InterPro" id="IPR004358">
    <property type="entry name" value="Sig_transdc_His_kin-like_C"/>
</dbReference>
<protein>
    <recommendedName>
        <fullName evidence="2">histidine kinase</fullName>
        <ecNumber evidence="2">2.7.13.3</ecNumber>
    </recommendedName>
</protein>
<evidence type="ECO:0000256" key="3">
    <source>
        <dbReference type="ARBA" id="ARBA00022553"/>
    </source>
</evidence>
<dbReference type="Gene3D" id="1.10.287.130">
    <property type="match status" value="1"/>
</dbReference>
<dbReference type="Pfam" id="PF08447">
    <property type="entry name" value="PAS_3"/>
    <property type="match status" value="1"/>
</dbReference>
<evidence type="ECO:0000256" key="8">
    <source>
        <dbReference type="ARBA" id="ARBA00023012"/>
    </source>
</evidence>
<dbReference type="RefSeq" id="WP_092349434.1">
    <property type="nucleotide sequence ID" value="NZ_CZVW01000009.1"/>
</dbReference>
<dbReference type="EMBL" id="CZVW01000009">
    <property type="protein sequence ID" value="CUT01260.1"/>
    <property type="molecule type" value="Genomic_DNA"/>
</dbReference>
<feature type="transmembrane region" description="Helical" evidence="10">
    <location>
        <begin position="538"/>
        <end position="559"/>
    </location>
</feature>
<feature type="transmembrane region" description="Helical" evidence="10">
    <location>
        <begin position="75"/>
        <end position="95"/>
    </location>
</feature>
<keyword evidence="10" id="KW-0812">Transmembrane</keyword>
<dbReference type="InterPro" id="IPR035965">
    <property type="entry name" value="PAS-like_dom_sf"/>
</dbReference>
<dbReference type="SUPFAM" id="SSF55785">
    <property type="entry name" value="PYP-like sensor domain (PAS domain)"/>
    <property type="match status" value="1"/>
</dbReference>
<dbReference type="InterPro" id="IPR013655">
    <property type="entry name" value="PAS_fold_3"/>
</dbReference>
<dbReference type="Gene3D" id="3.30.565.10">
    <property type="entry name" value="Histidine kinase-like ATPase, C-terminal domain"/>
    <property type="match status" value="1"/>
</dbReference>
<name>A0A0P1MYK8_9BACT</name>
<dbReference type="InterPro" id="IPR000014">
    <property type="entry name" value="PAS"/>
</dbReference>
<dbReference type="SUPFAM" id="SSF52172">
    <property type="entry name" value="CheY-like"/>
    <property type="match status" value="1"/>
</dbReference>
<dbReference type="GO" id="GO:0005524">
    <property type="term" value="F:ATP binding"/>
    <property type="evidence" value="ECO:0007669"/>
    <property type="project" value="UniProtKB-KW"/>
</dbReference>
<evidence type="ECO:0000259" key="13">
    <source>
        <dbReference type="PROSITE" id="PS50112"/>
    </source>
</evidence>
<feature type="transmembrane region" description="Helical" evidence="10">
    <location>
        <begin position="44"/>
        <end position="69"/>
    </location>
</feature>
<keyword evidence="15" id="KW-1185">Reference proteome</keyword>
<evidence type="ECO:0000256" key="7">
    <source>
        <dbReference type="ARBA" id="ARBA00022840"/>
    </source>
</evidence>
<dbReference type="CDD" id="cd00130">
    <property type="entry name" value="PAS"/>
    <property type="match status" value="1"/>
</dbReference>
<dbReference type="Pfam" id="PF02518">
    <property type="entry name" value="HATPase_c"/>
    <property type="match status" value="1"/>
</dbReference>
<keyword evidence="5" id="KW-0547">Nucleotide-binding</keyword>
<dbReference type="SMART" id="SM00448">
    <property type="entry name" value="REC"/>
    <property type="match status" value="1"/>
</dbReference>
<feature type="domain" description="PAS" evidence="13">
    <location>
        <begin position="581"/>
        <end position="651"/>
    </location>
</feature>
<dbReference type="SMART" id="SM00387">
    <property type="entry name" value="HATPase_c"/>
    <property type="match status" value="1"/>
</dbReference>
<feature type="transmembrane region" description="Helical" evidence="10">
    <location>
        <begin position="182"/>
        <end position="200"/>
    </location>
</feature>
<evidence type="ECO:0000259" key="11">
    <source>
        <dbReference type="PROSITE" id="PS50109"/>
    </source>
</evidence>